<dbReference type="Gene3D" id="2.60.120.260">
    <property type="entry name" value="Galactose-binding domain-like"/>
    <property type="match status" value="1"/>
</dbReference>
<dbReference type="EMBL" id="CACRXK020002818">
    <property type="protein sequence ID" value="CAB3996189.1"/>
    <property type="molecule type" value="Genomic_DNA"/>
</dbReference>
<dbReference type="Pfam" id="PF13385">
    <property type="entry name" value="Laminin_G_3"/>
    <property type="match status" value="1"/>
</dbReference>
<gene>
    <name evidence="1" type="ORF">PACLA_8A001291</name>
</gene>
<dbReference type="Gene3D" id="3.10.100.10">
    <property type="entry name" value="Mannose-Binding Protein A, subunit A"/>
    <property type="match status" value="2"/>
</dbReference>
<dbReference type="InterPro" id="IPR018378">
    <property type="entry name" value="C-type_lectin_CS"/>
</dbReference>
<dbReference type="Proteomes" id="UP001152795">
    <property type="component" value="Unassembled WGS sequence"/>
</dbReference>
<evidence type="ECO:0000313" key="2">
    <source>
        <dbReference type="Proteomes" id="UP001152795"/>
    </source>
</evidence>
<protein>
    <submittedName>
        <fullName evidence="1">Uncharacterized protein</fullName>
    </submittedName>
</protein>
<keyword evidence="2" id="KW-1185">Reference proteome</keyword>
<evidence type="ECO:0000313" key="1">
    <source>
        <dbReference type="EMBL" id="CAB3996189.1"/>
    </source>
</evidence>
<feature type="non-terminal residue" evidence="1">
    <location>
        <position position="540"/>
    </location>
</feature>
<dbReference type="InterPro" id="IPR013320">
    <property type="entry name" value="ConA-like_dom_sf"/>
</dbReference>
<accession>A0A7D9HXH4</accession>
<dbReference type="Gene3D" id="2.60.120.200">
    <property type="match status" value="1"/>
</dbReference>
<organism evidence="1 2">
    <name type="scientific">Paramuricea clavata</name>
    <name type="common">Red gorgonian</name>
    <name type="synonym">Violescent sea-whip</name>
    <dbReference type="NCBI Taxonomy" id="317549"/>
    <lineage>
        <taxon>Eukaryota</taxon>
        <taxon>Metazoa</taxon>
        <taxon>Cnidaria</taxon>
        <taxon>Anthozoa</taxon>
        <taxon>Octocorallia</taxon>
        <taxon>Malacalcyonacea</taxon>
        <taxon>Plexauridae</taxon>
        <taxon>Paramuricea</taxon>
    </lineage>
</organism>
<dbReference type="InterPro" id="IPR016187">
    <property type="entry name" value="CTDL_fold"/>
</dbReference>
<sequence length="540" mass="60027">TPIKDGNYGYVDTRSLVAKVVRISPYSWTSYPCLRVEFVGCPAQAPTSTECTGNNWQKGPGKLCFQINSVPKTWTDARSTCLDRGGDLLTITTEEEKKAIAAKIKYSSSIYYWISLNDRDYRNFHYWSNNDADGVINWGSGAPDKSGYTNTKGCVKMKRSGSWIDSECSNRFGFICMKGEHYTETNFVHAGPTGVWMSSAKYYWPLSSIDNNTVLGTKIGTINGKVTPTSGVRGTPNTALQFSSEGSYIDVGKFEKECFGNPDYCFGLSLSFMAWFDKTAISSSKRVYILDSVEDETKYKGMSVFIQSNNLWFVVSKTARYVNTFVPIVDNEWRHYVMRYNDSASISVSVNGQDIPAKPRTPHGPSNDKSIKSFKIGLHQGSGAKSGLVKLAMVAFWDKMLSNYDISSIYKAEFGSCQSSWMEYGMSCYQINKDTKSHTYAASACQLSGGDLINIDTNVEQAFISTKNKAQPWIGKSWQRASFTPQIVTFIRITGTKNSVNEVFHCVHFECPATSLTSTAPSHNANVGNDNNEQNNTISD</sequence>
<dbReference type="InterPro" id="IPR050111">
    <property type="entry name" value="C-type_lectin/snaclec_domain"/>
</dbReference>
<dbReference type="AlphaFoldDB" id="A0A7D9HXH4"/>
<reference evidence="1" key="1">
    <citation type="submission" date="2020-04" db="EMBL/GenBank/DDBJ databases">
        <authorList>
            <person name="Alioto T."/>
            <person name="Alioto T."/>
            <person name="Gomez Garrido J."/>
        </authorList>
    </citation>
    <scope>NUCLEOTIDE SEQUENCE</scope>
    <source>
        <strain evidence="1">A484AB</strain>
    </source>
</reference>
<dbReference type="PROSITE" id="PS50041">
    <property type="entry name" value="C_TYPE_LECTIN_2"/>
    <property type="match status" value="1"/>
</dbReference>
<dbReference type="SMART" id="SM00034">
    <property type="entry name" value="CLECT"/>
    <property type="match status" value="2"/>
</dbReference>
<dbReference type="SUPFAM" id="SSF49899">
    <property type="entry name" value="Concanavalin A-like lectins/glucanases"/>
    <property type="match status" value="1"/>
</dbReference>
<dbReference type="OrthoDB" id="6107292at2759"/>
<dbReference type="InterPro" id="IPR016186">
    <property type="entry name" value="C-type_lectin-like/link_sf"/>
</dbReference>
<comment type="caution">
    <text evidence="1">The sequence shown here is derived from an EMBL/GenBank/DDBJ whole genome shotgun (WGS) entry which is preliminary data.</text>
</comment>
<name>A0A7D9HXH4_PARCT</name>
<dbReference type="PANTHER" id="PTHR22803">
    <property type="entry name" value="MANNOSE, PHOSPHOLIPASE, LECTIN RECEPTOR RELATED"/>
    <property type="match status" value="1"/>
</dbReference>
<dbReference type="Pfam" id="PF00059">
    <property type="entry name" value="Lectin_C"/>
    <property type="match status" value="1"/>
</dbReference>
<proteinExistence type="predicted"/>
<dbReference type="SUPFAM" id="SSF56436">
    <property type="entry name" value="C-type lectin-like"/>
    <property type="match status" value="2"/>
</dbReference>
<dbReference type="CDD" id="cd00037">
    <property type="entry name" value="CLECT"/>
    <property type="match status" value="1"/>
</dbReference>
<dbReference type="InterPro" id="IPR001304">
    <property type="entry name" value="C-type_lectin-like"/>
</dbReference>
<dbReference type="PROSITE" id="PS00615">
    <property type="entry name" value="C_TYPE_LECTIN_1"/>
    <property type="match status" value="1"/>
</dbReference>